<dbReference type="PANTHER" id="PTHR23236:SF25">
    <property type="entry name" value="RNA-BINDING PROTEIN 34"/>
    <property type="match status" value="1"/>
</dbReference>
<keyword evidence="8" id="KW-1185">Reference proteome</keyword>
<evidence type="ECO:0000256" key="6">
    <source>
        <dbReference type="SAM" id="MobiDB-lite"/>
    </source>
</evidence>
<sequence>MDDEYTVGALCDSIASQGKKNKTIKGEIMQKKKKVKKQLKTEINAIDLPENSEKSKKKRSKNNDLPKAKKQKTDKNCLTTQNEIIETKPHINDENLIKNNIKSLVLIKKNKNSINFEKQKKNTFFKKPDMKSSAEYIEKKPVSLIKNEKVTDLEIKNKNIANFEKRIKKKKTKNDNLKQPNDKSITILNKNKFSKKPDIKSSTDYIEKESRTVFVGNVPVNIKMTLIKKLFKQFGEVETTRLRSVAVNNLEVPKRVSIMKGDFHPQRNTANVYVRFKTVEEAQRALVLNATTFEGHTIRVDMALNSGHKQNKNKGIFIGNLPYNIQEDEIWEFFNDCGIISAVRLVRDNATGVSKGFGYVDFETKESVELALQLDGKKIQNRGIRIKRIDVKPNAIKGFNKQPVQFKRTKKVGRMNSGHNFQGETMKPKMQKKKPKATKTDLMRKKIAKQLNA</sequence>
<dbReference type="PROSITE" id="PS50102">
    <property type="entry name" value="RRM"/>
    <property type="match status" value="2"/>
</dbReference>
<evidence type="ECO:0000313" key="9">
    <source>
        <dbReference type="RefSeq" id="XP_025419852.1"/>
    </source>
</evidence>
<dbReference type="Proteomes" id="UP000694846">
    <property type="component" value="Unplaced"/>
</dbReference>
<dbReference type="AlphaFoldDB" id="A0A8B8GAQ2"/>
<dbReference type="SUPFAM" id="SSF54928">
    <property type="entry name" value="RNA-binding domain, RBD"/>
    <property type="match status" value="2"/>
</dbReference>
<dbReference type="InterPro" id="IPR035979">
    <property type="entry name" value="RBD_domain_sf"/>
</dbReference>
<evidence type="ECO:0000313" key="8">
    <source>
        <dbReference type="Proteomes" id="UP000694846"/>
    </source>
</evidence>
<dbReference type="OrthoDB" id="442677at2759"/>
<dbReference type="InterPro" id="IPR012677">
    <property type="entry name" value="Nucleotide-bd_a/b_plait_sf"/>
</dbReference>
<comment type="subcellular location">
    <subcellularLocation>
        <location evidence="1">Nucleus</location>
        <location evidence="1">Nucleolus</location>
    </subcellularLocation>
</comment>
<dbReference type="CDD" id="cd12395">
    <property type="entry name" value="RRM2_RBM34"/>
    <property type="match status" value="1"/>
</dbReference>
<feature type="compositionally biased region" description="Basic and acidic residues" evidence="6">
    <location>
        <begin position="61"/>
        <end position="75"/>
    </location>
</feature>
<keyword evidence="3 5" id="KW-0694">RNA-binding</keyword>
<accession>A0A8B8GAQ2</accession>
<dbReference type="InterPro" id="IPR034221">
    <property type="entry name" value="RBM34_RRM2"/>
</dbReference>
<feature type="region of interest" description="Disordered" evidence="6">
    <location>
        <begin position="45"/>
        <end position="75"/>
    </location>
</feature>
<feature type="domain" description="RRM" evidence="7">
    <location>
        <begin position="211"/>
        <end position="305"/>
    </location>
</feature>
<dbReference type="InterPro" id="IPR000504">
    <property type="entry name" value="RRM_dom"/>
</dbReference>
<dbReference type="Gene3D" id="3.30.70.330">
    <property type="match status" value="2"/>
</dbReference>
<evidence type="ECO:0000256" key="2">
    <source>
        <dbReference type="ARBA" id="ARBA00007077"/>
    </source>
</evidence>
<evidence type="ECO:0000256" key="5">
    <source>
        <dbReference type="PROSITE-ProRule" id="PRU00176"/>
    </source>
</evidence>
<dbReference type="CDD" id="cd12394">
    <property type="entry name" value="RRM1_RBM34"/>
    <property type="match status" value="1"/>
</dbReference>
<dbReference type="Pfam" id="PF00076">
    <property type="entry name" value="RRM_1"/>
    <property type="match status" value="1"/>
</dbReference>
<dbReference type="SMART" id="SM00360">
    <property type="entry name" value="RRM"/>
    <property type="match status" value="2"/>
</dbReference>
<evidence type="ECO:0000256" key="3">
    <source>
        <dbReference type="ARBA" id="ARBA00022884"/>
    </source>
</evidence>
<evidence type="ECO:0000259" key="7">
    <source>
        <dbReference type="PROSITE" id="PS50102"/>
    </source>
</evidence>
<proteinExistence type="inferred from homology"/>
<feature type="domain" description="RRM" evidence="7">
    <location>
        <begin position="314"/>
        <end position="391"/>
    </location>
</feature>
<dbReference type="GO" id="GO:0003723">
    <property type="term" value="F:RNA binding"/>
    <property type="evidence" value="ECO:0007669"/>
    <property type="project" value="UniProtKB-UniRule"/>
</dbReference>
<name>A0A8B8GAQ2_9HEMI</name>
<feature type="region of interest" description="Disordered" evidence="6">
    <location>
        <begin position="414"/>
        <end position="440"/>
    </location>
</feature>
<reference evidence="9" key="1">
    <citation type="submission" date="2025-08" db="UniProtKB">
        <authorList>
            <consortium name="RefSeq"/>
        </authorList>
    </citation>
    <scope>IDENTIFICATION</scope>
    <source>
        <tissue evidence="9">Whole body</tissue>
    </source>
</reference>
<dbReference type="PANTHER" id="PTHR23236">
    <property type="entry name" value="EUKARYOTIC TRANSLATION INITIATION FACTOR 4B/4H"/>
    <property type="match status" value="1"/>
</dbReference>
<dbReference type="RefSeq" id="XP_025419852.1">
    <property type="nucleotide sequence ID" value="XM_025564067.1"/>
</dbReference>
<organism evidence="8 9">
    <name type="scientific">Sipha flava</name>
    <name type="common">yellow sugarcane aphid</name>
    <dbReference type="NCBI Taxonomy" id="143950"/>
    <lineage>
        <taxon>Eukaryota</taxon>
        <taxon>Metazoa</taxon>
        <taxon>Ecdysozoa</taxon>
        <taxon>Arthropoda</taxon>
        <taxon>Hexapoda</taxon>
        <taxon>Insecta</taxon>
        <taxon>Pterygota</taxon>
        <taxon>Neoptera</taxon>
        <taxon>Paraneoptera</taxon>
        <taxon>Hemiptera</taxon>
        <taxon>Sternorrhyncha</taxon>
        <taxon>Aphidomorpha</taxon>
        <taxon>Aphidoidea</taxon>
        <taxon>Aphididae</taxon>
        <taxon>Sipha</taxon>
    </lineage>
</organism>
<evidence type="ECO:0000256" key="1">
    <source>
        <dbReference type="ARBA" id="ARBA00004604"/>
    </source>
</evidence>
<comment type="similarity">
    <text evidence="2">Belongs to the RRM RBM34 family.</text>
</comment>
<dbReference type="GeneID" id="112690130"/>
<keyword evidence="4" id="KW-0539">Nucleus</keyword>
<evidence type="ECO:0000256" key="4">
    <source>
        <dbReference type="ARBA" id="ARBA00023242"/>
    </source>
</evidence>
<gene>
    <name evidence="9" type="primary">LOC112690130</name>
</gene>
<protein>
    <submittedName>
        <fullName evidence="9">RNA-binding protein 34</fullName>
    </submittedName>
</protein>